<evidence type="ECO:0000313" key="2">
    <source>
        <dbReference type="EMBL" id="MPM10555.1"/>
    </source>
</evidence>
<dbReference type="EMBL" id="VSSQ01001709">
    <property type="protein sequence ID" value="MPM10555.1"/>
    <property type="molecule type" value="Genomic_DNA"/>
</dbReference>
<comment type="caution">
    <text evidence="2">The sequence shown here is derived from an EMBL/GenBank/DDBJ whole genome shotgun (WGS) entry which is preliminary data.</text>
</comment>
<organism evidence="2">
    <name type="scientific">bioreactor metagenome</name>
    <dbReference type="NCBI Taxonomy" id="1076179"/>
    <lineage>
        <taxon>unclassified sequences</taxon>
        <taxon>metagenomes</taxon>
        <taxon>ecological metagenomes</taxon>
    </lineage>
</organism>
<gene>
    <name evidence="2" type="ORF">SDC9_56887</name>
</gene>
<proteinExistence type="predicted"/>
<keyword evidence="1" id="KW-1133">Transmembrane helix</keyword>
<evidence type="ECO:0000256" key="1">
    <source>
        <dbReference type="SAM" id="Phobius"/>
    </source>
</evidence>
<keyword evidence="1" id="KW-0812">Transmembrane</keyword>
<protein>
    <submittedName>
        <fullName evidence="2">Uncharacterized protein</fullName>
    </submittedName>
</protein>
<sequence length="151" mass="16133">MVAPALGSPDEAVIFIPGIFPCNAELILPPELLLTSSPEKEVIAPDMSRFICEPYPTTTTSSRILSFSSISTSIFVFPFTGISTSCIPIKVNTSVPSAGTSDILYLPSMLVIEPLFVFLIITLTPGIGSLLSAYTTRPLTVMVFTCANNPE</sequence>
<accession>A0A644X326</accession>
<reference evidence="2" key="1">
    <citation type="submission" date="2019-08" db="EMBL/GenBank/DDBJ databases">
        <authorList>
            <person name="Kucharzyk K."/>
            <person name="Murdoch R.W."/>
            <person name="Higgins S."/>
            <person name="Loffler F."/>
        </authorList>
    </citation>
    <scope>NUCLEOTIDE SEQUENCE</scope>
</reference>
<feature type="transmembrane region" description="Helical" evidence="1">
    <location>
        <begin position="115"/>
        <end position="134"/>
    </location>
</feature>
<dbReference type="AlphaFoldDB" id="A0A644X326"/>
<name>A0A644X326_9ZZZZ</name>
<keyword evidence="1" id="KW-0472">Membrane</keyword>